<protein>
    <submittedName>
        <fullName evidence="1">Predicted protein</fullName>
    </submittedName>
</protein>
<dbReference type="EMBL" id="GG738899">
    <property type="protein sequence ID" value="EFC39481.1"/>
    <property type="molecule type" value="Genomic_DNA"/>
</dbReference>
<accession>D2VUN2</accession>
<keyword evidence="2" id="KW-1185">Reference proteome</keyword>
<sequence length="169" mass="19820">MQTVQPTTITNISEREDMMVDAYISQHHNTHLPLANTNYSQTRIIVNMNIHPISMHAFDSTTCPDPFKDTLEYYCKIGIFINNLPQFHNEQTFFVFYIQNKQTLEYKEWIRFEGADGNYKDICFGSLFLNYMEAMNLLNSTCRMVMIHGSHQRSREQAVELRTTLAYKG</sequence>
<proteinExistence type="predicted"/>
<dbReference type="InParanoid" id="D2VUN2"/>
<dbReference type="Proteomes" id="UP000006671">
    <property type="component" value="Unassembled WGS sequence"/>
</dbReference>
<evidence type="ECO:0000313" key="2">
    <source>
        <dbReference type="Proteomes" id="UP000006671"/>
    </source>
</evidence>
<organism evidence="2">
    <name type="scientific">Naegleria gruberi</name>
    <name type="common">Amoeba</name>
    <dbReference type="NCBI Taxonomy" id="5762"/>
    <lineage>
        <taxon>Eukaryota</taxon>
        <taxon>Discoba</taxon>
        <taxon>Heterolobosea</taxon>
        <taxon>Tetramitia</taxon>
        <taxon>Eutetramitia</taxon>
        <taxon>Vahlkampfiidae</taxon>
        <taxon>Naegleria</taxon>
    </lineage>
</organism>
<dbReference type="RefSeq" id="XP_002672225.1">
    <property type="nucleotide sequence ID" value="XM_002672179.1"/>
</dbReference>
<dbReference type="KEGG" id="ngr:NAEGRDRAFT_72724"/>
<evidence type="ECO:0000313" key="1">
    <source>
        <dbReference type="EMBL" id="EFC39481.1"/>
    </source>
</evidence>
<dbReference type="AlphaFoldDB" id="D2VUN2"/>
<reference evidence="1 2" key="1">
    <citation type="journal article" date="2010" name="Cell">
        <title>The genome of Naegleria gruberi illuminates early eukaryotic versatility.</title>
        <authorList>
            <person name="Fritz-Laylin L.K."/>
            <person name="Prochnik S.E."/>
            <person name="Ginger M.L."/>
            <person name="Dacks J.B."/>
            <person name="Carpenter M.L."/>
            <person name="Field M.C."/>
            <person name="Kuo A."/>
            <person name="Paredez A."/>
            <person name="Chapman J."/>
            <person name="Pham J."/>
            <person name="Shu S."/>
            <person name="Neupane R."/>
            <person name="Cipriano M."/>
            <person name="Mancuso J."/>
            <person name="Tu H."/>
            <person name="Salamov A."/>
            <person name="Lindquist E."/>
            <person name="Shapiro H."/>
            <person name="Lucas S."/>
            <person name="Grigoriev I.V."/>
            <person name="Cande W.Z."/>
            <person name="Fulton C."/>
            <person name="Rokhsar D.S."/>
            <person name="Dawson S.C."/>
        </authorList>
    </citation>
    <scope>NUCLEOTIDE SEQUENCE [LARGE SCALE GENOMIC DNA]</scope>
    <source>
        <strain evidence="1 2">NEG-M</strain>
    </source>
</reference>
<dbReference type="VEuPathDB" id="AmoebaDB:NAEGRDRAFT_72724"/>
<dbReference type="GeneID" id="8850909"/>
<gene>
    <name evidence="1" type="ORF">NAEGRDRAFT_72724</name>
</gene>
<name>D2VUN2_NAEGR</name>